<reference evidence="3" key="1">
    <citation type="journal article" date="2019" name="Int. J. Syst. Evol. Microbiol.">
        <title>The Global Catalogue of Microorganisms (GCM) 10K type strain sequencing project: providing services to taxonomists for standard genome sequencing and annotation.</title>
        <authorList>
            <consortium name="The Broad Institute Genomics Platform"/>
            <consortium name="The Broad Institute Genome Sequencing Center for Infectious Disease"/>
            <person name="Wu L."/>
            <person name="Ma J."/>
        </authorList>
    </citation>
    <scope>NUCLEOTIDE SEQUENCE [LARGE SCALE GENOMIC DNA]</scope>
    <source>
        <strain evidence="3">JCM 30234</strain>
    </source>
</reference>
<gene>
    <name evidence="2" type="primary">istA</name>
    <name evidence="2" type="ORF">ACFQU8_07530</name>
</gene>
<dbReference type="NCBIfam" id="NF033546">
    <property type="entry name" value="transpos_IS21"/>
    <property type="match status" value="1"/>
</dbReference>
<dbReference type="Proteomes" id="UP001596620">
    <property type="component" value="Unassembled WGS sequence"/>
</dbReference>
<dbReference type="EMBL" id="JBHTGR010000015">
    <property type="protein sequence ID" value="MFC7747085.1"/>
    <property type="molecule type" value="Genomic_DNA"/>
</dbReference>
<sequence length="295" mass="34447">MKGMLAMAQVDYINFLREEEGLSINSLAKRLGINWRTAKKYADRDDWSPDIRHRMKRYPILGPYLDIIDAWLTEDLSRKRKQRHTNIRIYQRLRDECDYTGGVRTVTGYVSERKKALMQDQKTYSDLIHPGGEAQVDFGTADVIYDGTWLQVKYLAMSFPYSNAAYLAVLPRENTTCFLEGLKQLFDQAGGVPRKLWFDNLSAAVAKIKGHGERDLTDMFRRFKLHYRFEAVFCNPRAGYEKGHVENKVGTSRRNWFVPVPVMTSWEQINNVMHQKALRAMDQEHYKHKQLVQSL</sequence>
<dbReference type="RefSeq" id="WP_382358605.1">
    <property type="nucleotide sequence ID" value="NZ_JBHTGR010000015.1"/>
</dbReference>
<proteinExistence type="predicted"/>
<name>A0ABW2UWP9_9BACI</name>
<dbReference type="PROSITE" id="PS50994">
    <property type="entry name" value="INTEGRASE"/>
    <property type="match status" value="1"/>
</dbReference>
<dbReference type="PANTHER" id="PTHR35004">
    <property type="entry name" value="TRANSPOSASE RV3428C-RELATED"/>
    <property type="match status" value="1"/>
</dbReference>
<dbReference type="InterPro" id="IPR036397">
    <property type="entry name" value="RNaseH_sf"/>
</dbReference>
<comment type="caution">
    <text evidence="2">The sequence shown here is derived from an EMBL/GenBank/DDBJ whole genome shotgun (WGS) entry which is preliminary data.</text>
</comment>
<evidence type="ECO:0000313" key="2">
    <source>
        <dbReference type="EMBL" id="MFC7747085.1"/>
    </source>
</evidence>
<accession>A0ABW2UWP9</accession>
<protein>
    <submittedName>
        <fullName evidence="2">IS21 family transposase</fullName>
    </submittedName>
</protein>
<keyword evidence="3" id="KW-1185">Reference proteome</keyword>
<dbReference type="InterPro" id="IPR001584">
    <property type="entry name" value="Integrase_cat-core"/>
</dbReference>
<feature type="domain" description="Integrase catalytic" evidence="1">
    <location>
        <begin position="126"/>
        <end position="251"/>
    </location>
</feature>
<dbReference type="PANTHER" id="PTHR35004:SF7">
    <property type="entry name" value="INTEGRASE PROTEIN"/>
    <property type="match status" value="1"/>
</dbReference>
<organism evidence="2 3">
    <name type="scientific">Lentibacillus kimchii</name>
    <dbReference type="NCBI Taxonomy" id="1542911"/>
    <lineage>
        <taxon>Bacteria</taxon>
        <taxon>Bacillati</taxon>
        <taxon>Bacillota</taxon>
        <taxon>Bacilli</taxon>
        <taxon>Bacillales</taxon>
        <taxon>Bacillaceae</taxon>
        <taxon>Lentibacillus</taxon>
    </lineage>
</organism>
<evidence type="ECO:0000259" key="1">
    <source>
        <dbReference type="PROSITE" id="PS50994"/>
    </source>
</evidence>
<dbReference type="Gene3D" id="3.30.420.10">
    <property type="entry name" value="Ribonuclease H-like superfamily/Ribonuclease H"/>
    <property type="match status" value="1"/>
</dbReference>
<evidence type="ECO:0000313" key="3">
    <source>
        <dbReference type="Proteomes" id="UP001596620"/>
    </source>
</evidence>